<dbReference type="Proteomes" id="UP000766486">
    <property type="component" value="Unassembled WGS sequence"/>
</dbReference>
<dbReference type="PRINTS" id="PR00449">
    <property type="entry name" value="RASTRNSFRMNG"/>
</dbReference>
<evidence type="ECO:0000256" key="2">
    <source>
        <dbReference type="ARBA" id="ARBA00022481"/>
    </source>
</evidence>
<accession>A0ABY6U890</accession>
<dbReference type="SMART" id="SM00175">
    <property type="entry name" value="RAB"/>
    <property type="match status" value="1"/>
</dbReference>
<sequence>MVSKRTKLQLKIILLGDIGVGKTSILNQHVAQLFPSTQFVTRIPPDFLVKDATVNDRQVTLQFWDPAGHERFETIHKPWYRRSHCCVLVYDINNEKSFQSLKKWLKECHDACFHDMHNSPVILLGNKVDDGEKRQVTPEHALQFCAENGNIPYFETSAKDATNLQEAFGTAARFALGYKDMLNKLAEHDKSLVSVEQVNRKKVCW</sequence>
<keyword evidence="2" id="KW-0488">Methylation</keyword>
<dbReference type="InterPro" id="IPR005225">
    <property type="entry name" value="Small_GTP-bd"/>
</dbReference>
<dbReference type="InterPro" id="IPR001806">
    <property type="entry name" value="Small_GTPase"/>
</dbReference>
<evidence type="ECO:0000256" key="4">
    <source>
        <dbReference type="ARBA" id="ARBA00023134"/>
    </source>
</evidence>
<evidence type="ECO:0000256" key="1">
    <source>
        <dbReference type="ARBA" id="ARBA00006270"/>
    </source>
</evidence>
<dbReference type="PANTHER" id="PTHR47981:SF20">
    <property type="entry name" value="RAS-RELATED PROTEIN RAB-7A"/>
    <property type="match status" value="1"/>
</dbReference>
<protein>
    <submittedName>
        <fullName evidence="6">Uncharacterized protein</fullName>
    </submittedName>
</protein>
<gene>
    <name evidence="6" type="ORF">CLO192961_LOCUS208407</name>
</gene>
<organism evidence="6 7">
    <name type="scientific">Bionectria ochroleuca</name>
    <name type="common">Gliocladium roseum</name>
    <dbReference type="NCBI Taxonomy" id="29856"/>
    <lineage>
        <taxon>Eukaryota</taxon>
        <taxon>Fungi</taxon>
        <taxon>Dikarya</taxon>
        <taxon>Ascomycota</taxon>
        <taxon>Pezizomycotina</taxon>
        <taxon>Sordariomycetes</taxon>
        <taxon>Hypocreomycetidae</taxon>
        <taxon>Hypocreales</taxon>
        <taxon>Bionectriaceae</taxon>
        <taxon>Clonostachys</taxon>
    </lineage>
</organism>
<evidence type="ECO:0000256" key="5">
    <source>
        <dbReference type="ARBA" id="ARBA00023289"/>
    </source>
</evidence>
<comment type="caution">
    <text evidence="6">The sequence shown here is derived from an EMBL/GenBank/DDBJ whole genome shotgun (WGS) entry which is preliminary data.</text>
</comment>
<dbReference type="EMBL" id="CABFNS010000767">
    <property type="protein sequence ID" value="VUC27295.1"/>
    <property type="molecule type" value="Genomic_DNA"/>
</dbReference>
<dbReference type="Gene3D" id="3.40.50.300">
    <property type="entry name" value="P-loop containing nucleotide triphosphate hydrolases"/>
    <property type="match status" value="1"/>
</dbReference>
<keyword evidence="7" id="KW-1185">Reference proteome</keyword>
<evidence type="ECO:0000313" key="7">
    <source>
        <dbReference type="Proteomes" id="UP000766486"/>
    </source>
</evidence>
<dbReference type="PROSITE" id="PS51421">
    <property type="entry name" value="RAS"/>
    <property type="match status" value="1"/>
</dbReference>
<dbReference type="InterPro" id="IPR027417">
    <property type="entry name" value="P-loop_NTPase"/>
</dbReference>
<keyword evidence="5" id="KW-0636">Prenylation</keyword>
<keyword evidence="5" id="KW-0449">Lipoprotein</keyword>
<keyword evidence="3" id="KW-0547">Nucleotide-binding</keyword>
<reference evidence="6 7" key="1">
    <citation type="submission" date="2019-06" db="EMBL/GenBank/DDBJ databases">
        <authorList>
            <person name="Broberg M."/>
        </authorList>
    </citation>
    <scope>NUCLEOTIDE SEQUENCE [LARGE SCALE GENOMIC DNA]</scope>
</reference>
<proteinExistence type="inferred from homology"/>
<comment type="similarity">
    <text evidence="1">Belongs to the small GTPase superfamily. Rab family.</text>
</comment>
<dbReference type="PROSITE" id="PS51419">
    <property type="entry name" value="RAB"/>
    <property type="match status" value="1"/>
</dbReference>
<dbReference type="PANTHER" id="PTHR47981">
    <property type="entry name" value="RAB FAMILY"/>
    <property type="match status" value="1"/>
</dbReference>
<dbReference type="NCBIfam" id="TIGR00231">
    <property type="entry name" value="small_GTP"/>
    <property type="match status" value="1"/>
</dbReference>
<name>A0ABY6U890_BIOOC</name>
<keyword evidence="4" id="KW-0342">GTP-binding</keyword>
<dbReference type="SMART" id="SM00174">
    <property type="entry name" value="RHO"/>
    <property type="match status" value="1"/>
</dbReference>
<dbReference type="SMART" id="SM00173">
    <property type="entry name" value="RAS"/>
    <property type="match status" value="1"/>
</dbReference>
<evidence type="ECO:0000313" key="6">
    <source>
        <dbReference type="EMBL" id="VUC27295.1"/>
    </source>
</evidence>
<dbReference type="Pfam" id="PF00071">
    <property type="entry name" value="Ras"/>
    <property type="match status" value="1"/>
</dbReference>
<dbReference type="SUPFAM" id="SSF52540">
    <property type="entry name" value="P-loop containing nucleoside triphosphate hydrolases"/>
    <property type="match status" value="1"/>
</dbReference>
<dbReference type="SMART" id="SM00176">
    <property type="entry name" value="RAN"/>
    <property type="match status" value="1"/>
</dbReference>
<evidence type="ECO:0000256" key="3">
    <source>
        <dbReference type="ARBA" id="ARBA00022741"/>
    </source>
</evidence>